<dbReference type="GO" id="GO:0016829">
    <property type="term" value="F:lyase activity"/>
    <property type="evidence" value="ECO:0007669"/>
    <property type="project" value="UniProtKB-KW"/>
</dbReference>
<proteinExistence type="predicted"/>
<evidence type="ECO:0000256" key="2">
    <source>
        <dbReference type="ARBA" id="ARBA00023239"/>
    </source>
</evidence>
<feature type="domain" description="Glycine radical" evidence="4">
    <location>
        <begin position="643"/>
        <end position="759"/>
    </location>
</feature>
<dbReference type="Pfam" id="PF02901">
    <property type="entry name" value="PFL-like"/>
    <property type="match status" value="1"/>
</dbReference>
<dbReference type="InterPro" id="IPR004184">
    <property type="entry name" value="PFL_dom"/>
</dbReference>
<reference evidence="6" key="1">
    <citation type="journal article" date="2021" name="PeerJ">
        <title>Extensive microbial diversity within the chicken gut microbiome revealed by metagenomics and culture.</title>
        <authorList>
            <person name="Gilroy R."/>
            <person name="Ravi A."/>
            <person name="Getino M."/>
            <person name="Pursley I."/>
            <person name="Horton D.L."/>
            <person name="Alikhan N.F."/>
            <person name="Baker D."/>
            <person name="Gharbi K."/>
            <person name="Hall N."/>
            <person name="Watson M."/>
            <person name="Adriaenssens E.M."/>
            <person name="Foster-Nyarko E."/>
            <person name="Jarju S."/>
            <person name="Secka A."/>
            <person name="Antonio M."/>
            <person name="Oren A."/>
            <person name="Chaudhuri R.R."/>
            <person name="La Ragione R."/>
            <person name="Hildebrand F."/>
            <person name="Pallen M.J."/>
        </authorList>
    </citation>
    <scope>NUCLEOTIDE SEQUENCE</scope>
    <source>
        <strain evidence="6">2239</strain>
    </source>
</reference>
<sequence length="759" mass="84346">MAKFNVDGIQNVEVSKKLPPQMSPSEQLALMQRYTDTHRACADLSKEEREVRCLRVLYPALLRRMEPGDLFLGRLDFLPIGFGCVTSLGGVGHYCVFGKLKAMRESLPTEEEKQQLDALYQYWLDHDCKTIYCNEVLIDDVIGRFIDCETPLIATARLSGMMLDYEALLSGGVDGLRARIDAGAAANGENAFYAASRQALDLFCTCAEHLRGEALEAAGTADGPRAAQLKAMAAVLANIQHGAPKTFPEALQLFWLYALMAGVINYGRLDDLLGPYLAADLEAGSLTEDEAYEHIKCLWRMIENRRTTVNGRIIVGGRGRKHPREADVFLRFAMRAATELRYVEPQFTLRVTKDMPEEIWDSALEALGRGATYPTLYNDDVNVPAVSYAMRVDEKTAEQYVPFGCGEYVIAGQSTGTPNTCINLLKLLEIALNEGIDPMDGKDKSDGVPLAPASELHTFEDLWAQYTRLLDHYLDLSIHAQVHSYEVMRRQVSFLFTSLLMDDCIARGKAVLDGGVRYLGGTNETYGNINTSDALWAIKDLVYDQKKYTLPQLVAAANADFAGAEDIRTALWKCDKYGNDLDTADGMADRLYQFVANGVRDRGIAAGMQYYLIVISNNQLNTEWGRRTAASLDGRHAGQYMNPANNPQGGANTHGPTAMLNSLAKFDARLHGASVQNIKFATPFFRENREKIKAMFKTYFARGGCHLMVTVIDHGVLEDAVAHPERYPDLIVRVSGFSAVFVNLEPDIQQELMSRVMYE</sequence>
<comment type="caution">
    <text evidence="6">The sequence shown here is derived from an EMBL/GenBank/DDBJ whole genome shotgun (WGS) entry which is preliminary data.</text>
</comment>
<dbReference type="InterPro" id="IPR001150">
    <property type="entry name" value="Gly_radical"/>
</dbReference>
<evidence type="ECO:0000259" key="4">
    <source>
        <dbReference type="PROSITE" id="PS51149"/>
    </source>
</evidence>
<dbReference type="PROSITE" id="PS51149">
    <property type="entry name" value="GLY_RADICAL_2"/>
    <property type="match status" value="1"/>
</dbReference>
<accession>A0A9D2AEM5</accession>
<dbReference type="SUPFAM" id="SSF51998">
    <property type="entry name" value="PFL-like glycyl radical enzymes"/>
    <property type="match status" value="1"/>
</dbReference>
<feature type="modified residue" description="Glycine radical" evidence="3">
    <location>
        <position position="736"/>
    </location>
</feature>
<dbReference type="Gene3D" id="3.20.70.20">
    <property type="match status" value="1"/>
</dbReference>
<gene>
    <name evidence="6" type="ORF">H9865_08230</name>
</gene>
<evidence type="ECO:0000259" key="5">
    <source>
        <dbReference type="PROSITE" id="PS51554"/>
    </source>
</evidence>
<keyword evidence="1 3" id="KW-0556">Organic radical</keyword>
<protein>
    <submittedName>
        <fullName evidence="6">Pyruvate formate lyase family protein</fullName>
    </submittedName>
</protein>
<evidence type="ECO:0000256" key="3">
    <source>
        <dbReference type="PROSITE-ProRule" id="PRU00493"/>
    </source>
</evidence>
<keyword evidence="2 6" id="KW-0456">Lyase</keyword>
<evidence type="ECO:0000313" key="6">
    <source>
        <dbReference type="EMBL" id="HIX06070.1"/>
    </source>
</evidence>
<reference evidence="6" key="2">
    <citation type="submission" date="2021-04" db="EMBL/GenBank/DDBJ databases">
        <authorList>
            <person name="Gilroy R."/>
        </authorList>
    </citation>
    <scope>NUCLEOTIDE SEQUENCE</scope>
    <source>
        <strain evidence="6">2239</strain>
    </source>
</reference>
<organism evidence="6 7">
    <name type="scientific">Candidatus Allofournierella pullicola</name>
    <dbReference type="NCBI Taxonomy" id="2838596"/>
    <lineage>
        <taxon>Bacteria</taxon>
        <taxon>Bacillati</taxon>
        <taxon>Bacillota</taxon>
        <taxon>Clostridia</taxon>
        <taxon>Eubacteriales</taxon>
        <taxon>Oscillospiraceae</taxon>
        <taxon>Allofournierella</taxon>
    </lineage>
</organism>
<dbReference type="EMBL" id="DXFW01000024">
    <property type="protein sequence ID" value="HIX06070.1"/>
    <property type="molecule type" value="Genomic_DNA"/>
</dbReference>
<dbReference type="AlphaFoldDB" id="A0A9D2AEM5"/>
<feature type="domain" description="PFL" evidence="5">
    <location>
        <begin position="1"/>
        <end position="636"/>
    </location>
</feature>
<evidence type="ECO:0000256" key="1">
    <source>
        <dbReference type="ARBA" id="ARBA00022818"/>
    </source>
</evidence>
<keyword evidence="6" id="KW-0670">Pyruvate</keyword>
<dbReference type="InterPro" id="IPR051215">
    <property type="entry name" value="GRE"/>
</dbReference>
<dbReference type="Pfam" id="PF01228">
    <property type="entry name" value="Gly_radical"/>
    <property type="match status" value="1"/>
</dbReference>
<dbReference type="GO" id="GO:0005829">
    <property type="term" value="C:cytosol"/>
    <property type="evidence" value="ECO:0007669"/>
    <property type="project" value="TreeGrafter"/>
</dbReference>
<dbReference type="PANTHER" id="PTHR43641:SF2">
    <property type="entry name" value="DEHYDRATASE YBIW-RELATED"/>
    <property type="match status" value="1"/>
</dbReference>
<evidence type="ECO:0000313" key="7">
    <source>
        <dbReference type="Proteomes" id="UP000824193"/>
    </source>
</evidence>
<name>A0A9D2AEM5_9FIRM</name>
<dbReference type="PANTHER" id="PTHR43641">
    <property type="entry name" value="FORMATE ACETYLTRANSFERASE 3-RELATED"/>
    <property type="match status" value="1"/>
</dbReference>
<dbReference type="PROSITE" id="PS51554">
    <property type="entry name" value="PFL"/>
    <property type="match status" value="1"/>
</dbReference>
<dbReference type="Proteomes" id="UP000824193">
    <property type="component" value="Unassembled WGS sequence"/>
</dbReference>